<dbReference type="GO" id="GO:0009242">
    <property type="term" value="P:colanic acid biosynthetic process"/>
    <property type="evidence" value="ECO:0007669"/>
    <property type="project" value="TreeGrafter"/>
</dbReference>
<comment type="caution">
    <text evidence="9">The sequence shown here is derived from an EMBL/GenBank/DDBJ whole genome shotgun (WGS) entry which is preliminary data.</text>
</comment>
<evidence type="ECO:0000313" key="10">
    <source>
        <dbReference type="Proteomes" id="UP000705867"/>
    </source>
</evidence>
<dbReference type="EMBL" id="JAIOIV010000069">
    <property type="protein sequence ID" value="MBZ0156187.1"/>
    <property type="molecule type" value="Genomic_DNA"/>
</dbReference>
<feature type="transmembrane region" description="Helical" evidence="7">
    <location>
        <begin position="72"/>
        <end position="94"/>
    </location>
</feature>
<dbReference type="GO" id="GO:0016020">
    <property type="term" value="C:membrane"/>
    <property type="evidence" value="ECO:0007669"/>
    <property type="project" value="UniProtKB-SubCell"/>
</dbReference>
<dbReference type="NCBIfam" id="TIGR03013">
    <property type="entry name" value="EpsB_2"/>
    <property type="match status" value="1"/>
</dbReference>
<reference evidence="9" key="1">
    <citation type="journal article" date="2021" name="bioRxiv">
        <title>Unraveling nitrogen, sulfur and carbon metabolic pathways and microbial community transcriptional responses to substrate deprivation and toxicity stresses in a bioreactor mimicking anoxic brackish coastal sediment conditions.</title>
        <authorList>
            <person name="Martins P.D."/>
            <person name="Echeveste M.J."/>
            <person name="Arshad A."/>
            <person name="Kurth J."/>
            <person name="Ouboter H."/>
            <person name="Jetten M.S.M."/>
            <person name="Welte C.U."/>
        </authorList>
    </citation>
    <scope>NUCLEOTIDE SEQUENCE</scope>
    <source>
        <strain evidence="9">MAG_39</strain>
    </source>
</reference>
<evidence type="ECO:0000256" key="1">
    <source>
        <dbReference type="ARBA" id="ARBA00004141"/>
    </source>
</evidence>
<feature type="transmembrane region" description="Helical" evidence="7">
    <location>
        <begin position="267"/>
        <end position="288"/>
    </location>
</feature>
<evidence type="ECO:0000256" key="4">
    <source>
        <dbReference type="ARBA" id="ARBA00022692"/>
    </source>
</evidence>
<dbReference type="InterPro" id="IPR017475">
    <property type="entry name" value="EPS_sugar_tfrase"/>
</dbReference>
<comment type="subcellular location">
    <subcellularLocation>
        <location evidence="1">Membrane</location>
        <topology evidence="1">Multi-pass membrane protein</topology>
    </subcellularLocation>
</comment>
<proteinExistence type="inferred from homology"/>
<dbReference type="GO" id="GO:0089702">
    <property type="term" value="F:undecaprenyl-phosphate glucose phosphotransferase activity"/>
    <property type="evidence" value="ECO:0007669"/>
    <property type="project" value="TreeGrafter"/>
</dbReference>
<protein>
    <submittedName>
        <fullName evidence="9">TIGR03013 family PEP-CTERM/XrtA system glycosyltransferase</fullName>
    </submittedName>
</protein>
<evidence type="ECO:0000259" key="8">
    <source>
        <dbReference type="Pfam" id="PF02397"/>
    </source>
</evidence>
<feature type="domain" description="Bacterial sugar transferase" evidence="8">
    <location>
        <begin position="262"/>
        <end position="445"/>
    </location>
</feature>
<dbReference type="PANTHER" id="PTHR30576">
    <property type="entry name" value="COLANIC BIOSYNTHESIS UDP-GLUCOSE LIPID CARRIER TRANSFERASE"/>
    <property type="match status" value="1"/>
</dbReference>
<evidence type="ECO:0000256" key="5">
    <source>
        <dbReference type="ARBA" id="ARBA00022989"/>
    </source>
</evidence>
<keyword evidence="4 7" id="KW-0812">Transmembrane</keyword>
<dbReference type="NCBIfam" id="TIGR03025">
    <property type="entry name" value="EPS_sugtrans"/>
    <property type="match status" value="1"/>
</dbReference>
<reference evidence="9" key="2">
    <citation type="submission" date="2021-08" db="EMBL/GenBank/DDBJ databases">
        <authorList>
            <person name="Dalcin Martins P."/>
        </authorList>
    </citation>
    <scope>NUCLEOTIDE SEQUENCE</scope>
    <source>
        <strain evidence="9">MAG_39</strain>
    </source>
</reference>
<dbReference type="PANTHER" id="PTHR30576:SF21">
    <property type="entry name" value="UDP-GLUCOSE:UNDECAPRENYL-PHOSPHATE GLUCOSE-1-PHOSPHATE TRANSFERASE"/>
    <property type="match status" value="1"/>
</dbReference>
<evidence type="ECO:0000256" key="2">
    <source>
        <dbReference type="ARBA" id="ARBA00006464"/>
    </source>
</evidence>
<feature type="transmembrane region" description="Helical" evidence="7">
    <location>
        <begin position="40"/>
        <end position="60"/>
    </location>
</feature>
<sequence length="451" mass="50544">MIKLIILLSGDGALVFTALYGTGFAGSGELPPGEGADTGILWLALFLLVPLFASYLLELYNRERKMSRGEHVVRASLALAVTFCILLLSARVFLPVMIDKEVLSTALVLFGCLQFLWHTAYRGLMSSPRLARKVLVLGTGPLASKMGELITTAGNRHVLQGYVPLPSEPVHVPSHAIVGKGDGIAETVTKERAQKLVISLTERRESFPVRDVLTLKFRGVEVVDAPSFYEEMTGKLLIENITPSWFIFSSGFRMTTAMRVYKRAFDLFFSGVGLLIALPLFPLIALAIKIDSRGPVFFRQARVGERERVFMICKLRTMHQDAENGTGAVWAQVNDPRVTRVGRFLRKTRLDELPQLYNTLVGDMSFIGPRPERPVFVEQLKKIIPFYSERHFVKPGITGWAQIRYSYGASVEDAIEKLRYDLYYIKNLSLWIDLVIILETVKVILFGRGAR</sequence>
<evidence type="ECO:0000256" key="3">
    <source>
        <dbReference type="ARBA" id="ARBA00022679"/>
    </source>
</evidence>
<keyword evidence="5 7" id="KW-1133">Transmembrane helix</keyword>
<feature type="transmembrane region" description="Helical" evidence="7">
    <location>
        <begin position="106"/>
        <end position="124"/>
    </location>
</feature>
<dbReference type="InterPro" id="IPR003362">
    <property type="entry name" value="Bact_transf"/>
</dbReference>
<organism evidence="9 10">
    <name type="scientific">Candidatus Nitrobium versatile</name>
    <dbReference type="NCBI Taxonomy" id="2884831"/>
    <lineage>
        <taxon>Bacteria</taxon>
        <taxon>Pseudomonadati</taxon>
        <taxon>Nitrospirota</taxon>
        <taxon>Nitrospiria</taxon>
        <taxon>Nitrospirales</taxon>
        <taxon>Nitrospiraceae</taxon>
        <taxon>Candidatus Nitrobium</taxon>
    </lineage>
</organism>
<dbReference type="Proteomes" id="UP000705867">
    <property type="component" value="Unassembled WGS sequence"/>
</dbReference>
<name>A0A953JA68_9BACT</name>
<dbReference type="InterPro" id="IPR017464">
    <property type="entry name" value="Sugar_tfrase_EpsB_2"/>
</dbReference>
<keyword evidence="6 7" id="KW-0472">Membrane</keyword>
<keyword evidence="3" id="KW-0808">Transferase</keyword>
<accession>A0A953JA68</accession>
<evidence type="ECO:0000256" key="6">
    <source>
        <dbReference type="ARBA" id="ARBA00023136"/>
    </source>
</evidence>
<comment type="similarity">
    <text evidence="2">Belongs to the bacterial sugar transferase family.</text>
</comment>
<gene>
    <name evidence="9" type="ORF">K8I29_08270</name>
</gene>
<evidence type="ECO:0000313" key="9">
    <source>
        <dbReference type="EMBL" id="MBZ0156187.1"/>
    </source>
</evidence>
<evidence type="ECO:0000256" key="7">
    <source>
        <dbReference type="SAM" id="Phobius"/>
    </source>
</evidence>
<dbReference type="AlphaFoldDB" id="A0A953JA68"/>
<dbReference type="Pfam" id="PF02397">
    <property type="entry name" value="Bac_transf"/>
    <property type="match status" value="1"/>
</dbReference>